<evidence type="ECO:0000259" key="1">
    <source>
        <dbReference type="PROSITE" id="PS50994"/>
    </source>
</evidence>
<organism evidence="2 3">
    <name type="scientific">Merluccius polli</name>
    <name type="common">Benguela hake</name>
    <name type="synonym">Merluccius cadenati</name>
    <dbReference type="NCBI Taxonomy" id="89951"/>
    <lineage>
        <taxon>Eukaryota</taxon>
        <taxon>Metazoa</taxon>
        <taxon>Chordata</taxon>
        <taxon>Craniata</taxon>
        <taxon>Vertebrata</taxon>
        <taxon>Euteleostomi</taxon>
        <taxon>Actinopterygii</taxon>
        <taxon>Neopterygii</taxon>
        <taxon>Teleostei</taxon>
        <taxon>Neoteleostei</taxon>
        <taxon>Acanthomorphata</taxon>
        <taxon>Zeiogadaria</taxon>
        <taxon>Gadariae</taxon>
        <taxon>Gadiformes</taxon>
        <taxon>Gadoidei</taxon>
        <taxon>Merlucciidae</taxon>
        <taxon>Merluccius</taxon>
    </lineage>
</organism>
<dbReference type="SUPFAM" id="SSF53098">
    <property type="entry name" value="Ribonuclease H-like"/>
    <property type="match status" value="1"/>
</dbReference>
<keyword evidence="3" id="KW-1185">Reference proteome</keyword>
<dbReference type="PANTHER" id="PTHR46791:SF9">
    <property type="entry name" value="INTEGRASE CATALYTIC DOMAIN-CONTAINING PROTEIN"/>
    <property type="match status" value="1"/>
</dbReference>
<protein>
    <recommendedName>
        <fullName evidence="1">Integrase catalytic domain-containing protein</fullName>
    </recommendedName>
</protein>
<evidence type="ECO:0000313" key="2">
    <source>
        <dbReference type="EMBL" id="KAK0147046.1"/>
    </source>
</evidence>
<dbReference type="InterPro" id="IPR036397">
    <property type="entry name" value="RNaseH_sf"/>
</dbReference>
<dbReference type="Gene3D" id="3.30.420.10">
    <property type="entry name" value="Ribonuclease H-like superfamily/Ribonuclease H"/>
    <property type="match status" value="1"/>
</dbReference>
<dbReference type="PANTHER" id="PTHR46791">
    <property type="entry name" value="EXPRESSED PROTEIN"/>
    <property type="match status" value="1"/>
</dbReference>
<dbReference type="AlphaFoldDB" id="A0AA47P1L2"/>
<dbReference type="GO" id="GO:0003676">
    <property type="term" value="F:nucleic acid binding"/>
    <property type="evidence" value="ECO:0007669"/>
    <property type="project" value="InterPro"/>
</dbReference>
<feature type="domain" description="Integrase catalytic" evidence="1">
    <location>
        <begin position="210"/>
        <end position="393"/>
    </location>
</feature>
<comment type="caution">
    <text evidence="2">The sequence shown here is derived from an EMBL/GenBank/DDBJ whole genome shotgun (WGS) entry which is preliminary data.</text>
</comment>
<dbReference type="InterPro" id="IPR012337">
    <property type="entry name" value="RNaseH-like_sf"/>
</dbReference>
<dbReference type="GO" id="GO:0015074">
    <property type="term" value="P:DNA integration"/>
    <property type="evidence" value="ECO:0007669"/>
    <property type="project" value="InterPro"/>
</dbReference>
<name>A0AA47P1L2_MERPO</name>
<dbReference type="InterPro" id="IPR001584">
    <property type="entry name" value="Integrase_cat-core"/>
</dbReference>
<dbReference type="Proteomes" id="UP001174136">
    <property type="component" value="Unassembled WGS sequence"/>
</dbReference>
<reference evidence="2" key="1">
    <citation type="journal article" date="2023" name="Front. Mar. Sci.">
        <title>A new Merluccius polli reference genome to investigate the effects of global change in West African waters.</title>
        <authorList>
            <person name="Mateo J.L."/>
            <person name="Blanco-Fernandez C."/>
            <person name="Garcia-Vazquez E."/>
            <person name="Machado-Schiaffino G."/>
        </authorList>
    </citation>
    <scope>NUCLEOTIDE SEQUENCE</scope>
    <source>
        <strain evidence="2">C29</strain>
        <tissue evidence="2">Fin</tissue>
    </source>
</reference>
<dbReference type="Pfam" id="PF24764">
    <property type="entry name" value="rva_4"/>
    <property type="match status" value="1"/>
</dbReference>
<sequence length="487" mass="55706">MADPVLRRIRRRCTAIERAYHQGSAGRGEVLAIDISIANMRRVEDTISAEAMREIVQSLTDLRSVITAPPASIAVGLRADFHAAQPLHSGRRGRPGLDITREQIELLLTQGFTVRAMARMLGCSSSYMHKKLKYFQTSARSRFTPISDADLEEHVRRLHNQFPRSGSQMMCAYLHADRIVVQRRRVRETLNSINPAAAAQRWSQTVARRTYHVPFPNSLWHIDGHMRLIRWGFVTHGCIDGKSRLITYINCSTDNTALTVLTYFVAATCVYGLPSRVRSDHGGENTLVALLMNLLQGQGHVRHITGRSVHNQRIERLWRDVFQQVVHYFYQLFYSFEDEQILNPDDNAQKMALQVVYRPEIQKHLNLFRHAWNNHKIRTANNRTPTQIWMEGMLANSEQESTAINNVFGDDPYRQEHLEAGLARHGIQLAQLQADSEDLERAVVVSQPLNLSSQQQQHLQNVMDGTTDLKDRYMVCAREIQTLILTT</sequence>
<dbReference type="PROSITE" id="PS50994">
    <property type="entry name" value="INTEGRASE"/>
    <property type="match status" value="1"/>
</dbReference>
<gene>
    <name evidence="2" type="ORF">N1851_013613</name>
</gene>
<dbReference type="InterPro" id="IPR058913">
    <property type="entry name" value="Integrase_dom_put"/>
</dbReference>
<dbReference type="EMBL" id="JAOPHQ010002378">
    <property type="protein sequence ID" value="KAK0147046.1"/>
    <property type="molecule type" value="Genomic_DNA"/>
</dbReference>
<evidence type="ECO:0000313" key="3">
    <source>
        <dbReference type="Proteomes" id="UP001174136"/>
    </source>
</evidence>
<proteinExistence type="predicted"/>
<accession>A0AA47P1L2</accession>